<dbReference type="Gramene" id="TuG1812G0700003214.01.T03">
    <property type="protein sequence ID" value="TuG1812G0700003214.01.T03.cds400442"/>
    <property type="gene ID" value="TuG1812G0700003214.01"/>
</dbReference>
<reference evidence="2" key="1">
    <citation type="journal article" date="2013" name="Nature">
        <title>Draft genome of the wheat A-genome progenitor Triticum urartu.</title>
        <authorList>
            <person name="Ling H.Q."/>
            <person name="Zhao S."/>
            <person name="Liu D."/>
            <person name="Wang J."/>
            <person name="Sun H."/>
            <person name="Zhang C."/>
            <person name="Fan H."/>
            <person name="Li D."/>
            <person name="Dong L."/>
            <person name="Tao Y."/>
            <person name="Gao C."/>
            <person name="Wu H."/>
            <person name="Li Y."/>
            <person name="Cui Y."/>
            <person name="Guo X."/>
            <person name="Zheng S."/>
            <person name="Wang B."/>
            <person name="Yu K."/>
            <person name="Liang Q."/>
            <person name="Yang W."/>
            <person name="Lou X."/>
            <person name="Chen J."/>
            <person name="Feng M."/>
            <person name="Jian J."/>
            <person name="Zhang X."/>
            <person name="Luo G."/>
            <person name="Jiang Y."/>
            <person name="Liu J."/>
            <person name="Wang Z."/>
            <person name="Sha Y."/>
            <person name="Zhang B."/>
            <person name="Wu H."/>
            <person name="Tang D."/>
            <person name="Shen Q."/>
            <person name="Xue P."/>
            <person name="Zou S."/>
            <person name="Wang X."/>
            <person name="Liu X."/>
            <person name="Wang F."/>
            <person name="Yang Y."/>
            <person name="An X."/>
            <person name="Dong Z."/>
            <person name="Zhang K."/>
            <person name="Zhang X."/>
            <person name="Luo M.C."/>
            <person name="Dvorak J."/>
            <person name="Tong Y."/>
            <person name="Wang J."/>
            <person name="Yang H."/>
            <person name="Li Z."/>
            <person name="Wang D."/>
            <person name="Zhang A."/>
            <person name="Wang J."/>
        </authorList>
    </citation>
    <scope>NUCLEOTIDE SEQUENCE</scope>
    <source>
        <strain evidence="2">cv. G1812</strain>
    </source>
</reference>
<proteinExistence type="predicted"/>
<name>A0A8R7V7T1_TRIUA</name>
<dbReference type="AlphaFoldDB" id="A0A8R7V7T1"/>
<evidence type="ECO:0000313" key="2">
    <source>
        <dbReference type="Proteomes" id="UP000015106"/>
    </source>
</evidence>
<reference evidence="1" key="2">
    <citation type="submission" date="2018-03" db="EMBL/GenBank/DDBJ databases">
        <title>The Triticum urartu genome reveals the dynamic nature of wheat genome evolution.</title>
        <authorList>
            <person name="Ling H."/>
            <person name="Ma B."/>
            <person name="Shi X."/>
            <person name="Liu H."/>
            <person name="Dong L."/>
            <person name="Sun H."/>
            <person name="Cao Y."/>
            <person name="Gao Q."/>
            <person name="Zheng S."/>
            <person name="Li Y."/>
            <person name="Yu Y."/>
            <person name="Du H."/>
            <person name="Qi M."/>
            <person name="Li Y."/>
            <person name="Yu H."/>
            <person name="Cui Y."/>
            <person name="Wang N."/>
            <person name="Chen C."/>
            <person name="Wu H."/>
            <person name="Zhao Y."/>
            <person name="Zhang J."/>
            <person name="Li Y."/>
            <person name="Zhou W."/>
            <person name="Zhang B."/>
            <person name="Hu W."/>
            <person name="Eijk M."/>
            <person name="Tang J."/>
            <person name="Witsenboer H."/>
            <person name="Zhao S."/>
            <person name="Li Z."/>
            <person name="Zhang A."/>
            <person name="Wang D."/>
            <person name="Liang C."/>
        </authorList>
    </citation>
    <scope>NUCLEOTIDE SEQUENCE [LARGE SCALE GENOMIC DNA]</scope>
    <source>
        <strain evidence="1">cv. G1812</strain>
    </source>
</reference>
<evidence type="ECO:0000313" key="1">
    <source>
        <dbReference type="EnsemblPlants" id="TuG1812G0700003214.01.T03.cds400442"/>
    </source>
</evidence>
<keyword evidence="2" id="KW-1185">Reference proteome</keyword>
<dbReference type="Proteomes" id="UP000015106">
    <property type="component" value="Chromosome 7"/>
</dbReference>
<reference evidence="1" key="3">
    <citation type="submission" date="2022-06" db="UniProtKB">
        <authorList>
            <consortium name="EnsemblPlants"/>
        </authorList>
    </citation>
    <scope>IDENTIFICATION</scope>
</reference>
<sequence length="76" mass="8275">MLSVFSPILFSTSEVVLFHPKTFNSRILSVHVWAACPVCFAVAGPTPSLSSARVVKKRFAVYSSHPSPSLTHTRTS</sequence>
<organism evidence="1 2">
    <name type="scientific">Triticum urartu</name>
    <name type="common">Red wild einkorn</name>
    <name type="synonym">Crithodium urartu</name>
    <dbReference type="NCBI Taxonomy" id="4572"/>
    <lineage>
        <taxon>Eukaryota</taxon>
        <taxon>Viridiplantae</taxon>
        <taxon>Streptophyta</taxon>
        <taxon>Embryophyta</taxon>
        <taxon>Tracheophyta</taxon>
        <taxon>Spermatophyta</taxon>
        <taxon>Magnoliopsida</taxon>
        <taxon>Liliopsida</taxon>
        <taxon>Poales</taxon>
        <taxon>Poaceae</taxon>
        <taxon>BOP clade</taxon>
        <taxon>Pooideae</taxon>
        <taxon>Triticodae</taxon>
        <taxon>Triticeae</taxon>
        <taxon>Triticinae</taxon>
        <taxon>Triticum</taxon>
    </lineage>
</organism>
<accession>A0A8R7V7T1</accession>
<protein>
    <submittedName>
        <fullName evidence="1">Uncharacterized protein</fullName>
    </submittedName>
</protein>
<dbReference type="EnsemblPlants" id="TuG1812G0700003214.01.T03">
    <property type="protein sequence ID" value="TuG1812G0700003214.01.T03.cds400442"/>
    <property type="gene ID" value="TuG1812G0700003214.01"/>
</dbReference>